<dbReference type="Proteomes" id="UP000298061">
    <property type="component" value="Unassembled WGS sequence"/>
</dbReference>
<gene>
    <name evidence="1" type="ORF">EWM64_g5770</name>
</gene>
<comment type="caution">
    <text evidence="1">The sequence shown here is derived from an EMBL/GenBank/DDBJ whole genome shotgun (WGS) entry which is preliminary data.</text>
</comment>
<proteinExistence type="predicted"/>
<name>A0A4Y9ZWG6_9AGAM</name>
<dbReference type="OrthoDB" id="284718at2759"/>
<dbReference type="EMBL" id="SFCI01000721">
    <property type="protein sequence ID" value="TFY78241.1"/>
    <property type="molecule type" value="Genomic_DNA"/>
</dbReference>
<reference evidence="1 2" key="1">
    <citation type="submission" date="2019-02" db="EMBL/GenBank/DDBJ databases">
        <title>Genome sequencing of the rare red list fungi Hericium alpestre (H. flagellum).</title>
        <authorList>
            <person name="Buettner E."/>
            <person name="Kellner H."/>
        </authorList>
    </citation>
    <scope>NUCLEOTIDE SEQUENCE [LARGE SCALE GENOMIC DNA]</scope>
    <source>
        <strain evidence="1 2">DSM 108284</strain>
    </source>
</reference>
<evidence type="ECO:0000313" key="1">
    <source>
        <dbReference type="EMBL" id="TFY78241.1"/>
    </source>
</evidence>
<keyword evidence="2" id="KW-1185">Reference proteome</keyword>
<accession>A0A4Y9ZWG6</accession>
<organism evidence="1 2">
    <name type="scientific">Hericium alpestre</name>
    <dbReference type="NCBI Taxonomy" id="135208"/>
    <lineage>
        <taxon>Eukaryota</taxon>
        <taxon>Fungi</taxon>
        <taxon>Dikarya</taxon>
        <taxon>Basidiomycota</taxon>
        <taxon>Agaricomycotina</taxon>
        <taxon>Agaricomycetes</taxon>
        <taxon>Russulales</taxon>
        <taxon>Hericiaceae</taxon>
        <taxon>Hericium</taxon>
    </lineage>
</organism>
<protein>
    <submittedName>
        <fullName evidence="1">Uncharacterized protein</fullName>
    </submittedName>
</protein>
<evidence type="ECO:0000313" key="2">
    <source>
        <dbReference type="Proteomes" id="UP000298061"/>
    </source>
</evidence>
<sequence>MTLVRRDSFPPAAARPFKSLAHTMSQNDPRDVSLEVKYCPPSIWRTESVGAYSVPS</sequence>
<dbReference type="AlphaFoldDB" id="A0A4Y9ZWG6"/>